<dbReference type="KEGG" id="cad:Curi_c28880"/>
<gene>
    <name evidence="2" type="ordered locus">Curi_c28880</name>
</gene>
<dbReference type="InterPro" id="IPR025874">
    <property type="entry name" value="DZR"/>
</dbReference>
<protein>
    <recommendedName>
        <fullName evidence="1">DZANK-type domain-containing protein</fullName>
    </recommendedName>
</protein>
<dbReference type="HOGENOM" id="CLU_117098_2_0_9"/>
<dbReference type="STRING" id="1128398.Curi_c28880"/>
<proteinExistence type="predicted"/>
<name>K0B411_GOTA9</name>
<dbReference type="AlphaFoldDB" id="K0B411"/>
<organism evidence="2 3">
    <name type="scientific">Gottschalkia acidurici (strain ATCC 7906 / DSM 604 / BCRC 14475 / CIP 104303 / KCTC 5404 / NCIMB 10678 / 9a)</name>
    <name type="common">Clostridium acidurici</name>
    <dbReference type="NCBI Taxonomy" id="1128398"/>
    <lineage>
        <taxon>Bacteria</taxon>
        <taxon>Bacillati</taxon>
        <taxon>Bacillota</taxon>
        <taxon>Tissierellia</taxon>
        <taxon>Tissierellales</taxon>
        <taxon>Gottschalkiaceae</taxon>
        <taxon>Gottschalkia</taxon>
    </lineage>
</organism>
<dbReference type="Proteomes" id="UP000006094">
    <property type="component" value="Chromosome"/>
</dbReference>
<keyword evidence="3" id="KW-1185">Reference proteome</keyword>
<dbReference type="EMBL" id="CP003326">
    <property type="protein sequence ID" value="AFS79857.1"/>
    <property type="molecule type" value="Genomic_DNA"/>
</dbReference>
<dbReference type="Pfam" id="PF12773">
    <property type="entry name" value="DZR"/>
    <property type="match status" value="1"/>
</dbReference>
<reference evidence="2 3" key="1">
    <citation type="journal article" date="2012" name="PLoS ONE">
        <title>The purine-utilizing bacterium Clostridium acidurici 9a: a genome-guided metabolic reconsideration.</title>
        <authorList>
            <person name="Hartwich K."/>
            <person name="Poehlein A."/>
            <person name="Daniel R."/>
        </authorList>
    </citation>
    <scope>NUCLEOTIDE SEQUENCE [LARGE SCALE GENOMIC DNA]</scope>
    <source>
        <strain evidence="3">ATCC 7906 / DSM 604 / BCRC 14475 / CIP 104303 / KCTC 5404 / NCIMB 10678 / 9a</strain>
    </source>
</reference>
<dbReference type="OrthoDB" id="2066200at2"/>
<evidence type="ECO:0000259" key="1">
    <source>
        <dbReference type="Pfam" id="PF12773"/>
    </source>
</evidence>
<feature type="domain" description="DZANK-type" evidence="1">
    <location>
        <begin position="118"/>
        <end position="170"/>
    </location>
</feature>
<evidence type="ECO:0000313" key="2">
    <source>
        <dbReference type="EMBL" id="AFS79857.1"/>
    </source>
</evidence>
<accession>K0B411</accession>
<sequence length="174" mass="19768">MTFMLYIKRRRDNMENLQGTFQKGLSSVQKGLQEGKEKFQNSQEIISLKMKISEKESRRAKLVSLVGEIAYMKIRKGEIDSTDFSGLLDEIKEVDKYIYNNLKIIEEKIRDKTNTTACKCGNMLMNSDKFCGACGASVEVKNEEDIIDYISCSKCEEVIPASSEFCSCCGYSIK</sequence>
<dbReference type="eggNOG" id="COG1040">
    <property type="taxonomic scope" value="Bacteria"/>
</dbReference>
<evidence type="ECO:0000313" key="3">
    <source>
        <dbReference type="Proteomes" id="UP000006094"/>
    </source>
</evidence>